<protein>
    <recommendedName>
        <fullName evidence="2">Terminase</fullName>
    </recommendedName>
</protein>
<dbReference type="Gene3D" id="3.40.50.300">
    <property type="entry name" value="P-loop containing nucleotide triphosphate hydrolases"/>
    <property type="match status" value="1"/>
</dbReference>
<accession>A0A0F9RPM3</accession>
<comment type="caution">
    <text evidence="1">The sequence shown here is derived from an EMBL/GenBank/DDBJ whole genome shotgun (WGS) entry which is preliminary data.</text>
</comment>
<dbReference type="EMBL" id="LAZR01000762">
    <property type="protein sequence ID" value="KKN58455.1"/>
    <property type="molecule type" value="Genomic_DNA"/>
</dbReference>
<dbReference type="Gene3D" id="3.30.420.240">
    <property type="match status" value="1"/>
</dbReference>
<name>A0A0F9RPM3_9ZZZZ</name>
<sequence>MTDVSRDTPLSDDEQLAEDLAGFYADPLGYVMYMWPWDTEASIQLVELTPEYYERFPGAKCVNPDCPSKDHDHAHGPDKWACEFLDQLGEDIKERNFDGTHAVRPIQNSTSSGHGIGKTVLVGMLIKFISDTRPFSRGIVTANTADQLRTKTWAELGKWHRLSLTSHWFTYTSGRNAMSLYHNDFKEEWRCDAQTCREENSEAFAGLHAANSTAYYIFDEASAVPNSIFEVREGGTTDGEPMTFDFGNPTRNSGRFFDNCKGRFKADYRVRCIDSRDVQITNKERIDRWIASYGEDSDFVKVRVKGEFPSVGSMQFIGTDDVDRAMEREPTVDRYAPLIIGVDVARFGDDDTVIYPRIGNDARSFPIERYKGLDTIQVSGKVIECIRRFRAIGMDPSAVFVDGGGIGAGVVDYLRHLGYDIIEVQFGGGATDKDVYRFKSDEMWGTMREAIVTKLVLPKLTSQGGVELKDQLTQREFGYTIQGNKVHLESKKDMKERLGGEAASPDIADALALTYAQEVAPLRIVAGERTAGKLITSEFDPLDGKY</sequence>
<organism evidence="1">
    <name type="scientific">marine sediment metagenome</name>
    <dbReference type="NCBI Taxonomy" id="412755"/>
    <lineage>
        <taxon>unclassified sequences</taxon>
        <taxon>metagenomes</taxon>
        <taxon>ecological metagenomes</taxon>
    </lineage>
</organism>
<gene>
    <name evidence="1" type="ORF">LCGC14_0551870</name>
</gene>
<reference evidence="1" key="1">
    <citation type="journal article" date="2015" name="Nature">
        <title>Complex archaea that bridge the gap between prokaryotes and eukaryotes.</title>
        <authorList>
            <person name="Spang A."/>
            <person name="Saw J.H."/>
            <person name="Jorgensen S.L."/>
            <person name="Zaremba-Niedzwiedzka K."/>
            <person name="Martijn J."/>
            <person name="Lind A.E."/>
            <person name="van Eijk R."/>
            <person name="Schleper C."/>
            <person name="Guy L."/>
            <person name="Ettema T.J."/>
        </authorList>
    </citation>
    <scope>NUCLEOTIDE SEQUENCE</scope>
</reference>
<evidence type="ECO:0000313" key="1">
    <source>
        <dbReference type="EMBL" id="KKN58455.1"/>
    </source>
</evidence>
<evidence type="ECO:0008006" key="2">
    <source>
        <dbReference type="Google" id="ProtNLM"/>
    </source>
</evidence>
<dbReference type="AlphaFoldDB" id="A0A0F9RPM3"/>
<dbReference type="InterPro" id="IPR027417">
    <property type="entry name" value="P-loop_NTPase"/>
</dbReference>
<proteinExistence type="predicted"/>